<sequence length="665" mass="78346">MPFVNRTLLKTIPQEQLYSLRYRPDIYFYRDDANEYQTELRRLAEAKYLYTNGHDLKPVSVFRYVFETFKGWLGFNNHCEPYTVQLGLYKYAYYGYVQGYSLKNLNDLRHFGLDQTFISQITSPRNDDNTKQIQDRLTAFYVKNVQHLREASYQQISYNHAFGRSWTEVGLWSEIPKVDPQNETLIAETIKEIFYLKPTVNYVVYQSSKYAFTLARQNIQEAKARMEANYLVQAINYVFSTTDSETLAKEALELAPAIAMQEKRFFIEYYLRKKELSNAFALIDVYENVEEARDFLLNNFSQKQMLEYVKKDSPLAVALAHYYFDEDLETIRFVASIYTELKITFPAQAFRLLIADKKYEEAYQLFKEKREDVSFNKSDLILLANHYTSLSDTKYKDALALIKERKWDEANQLCLESMELMKKATELDSSADKLEKFYTRKRHYAQLIIDIDIDKHDIADCEIVEITKAINLLSQCDPKNKQEKKMLSLAIAKGRMRQIDHLVYTISPSSYDAEYKLKEHNEKHTDTIRTTINLLNQLVESLAGTDDKELKLILGKAYFLLGDINFFFFSSGYHDHFKAAMKTVPDNPFYVLRCSEVFEAKRNKLQEKGIPLLKKLGYETMHFLRWDEERWHKDKNPAATPIKDIHFPQKVKQENSSVWNLLWKS</sequence>
<gene>
    <name evidence="1" type="ORF">Llan_0499</name>
</gene>
<dbReference type="AlphaFoldDB" id="A0A0W0VWG6"/>
<dbReference type="EMBL" id="LNYI01000010">
    <property type="protein sequence ID" value="KTD24360.1"/>
    <property type="molecule type" value="Genomic_DNA"/>
</dbReference>
<accession>A0A0W0VWG6</accession>
<dbReference type="OrthoDB" id="5649492at2"/>
<dbReference type="Proteomes" id="UP000054869">
    <property type="component" value="Unassembled WGS sequence"/>
</dbReference>
<dbReference type="PATRIC" id="fig|45067.4.peg.524"/>
<organism evidence="1 2">
    <name type="scientific">Legionella lansingensis</name>
    <dbReference type="NCBI Taxonomy" id="45067"/>
    <lineage>
        <taxon>Bacteria</taxon>
        <taxon>Pseudomonadati</taxon>
        <taxon>Pseudomonadota</taxon>
        <taxon>Gammaproteobacteria</taxon>
        <taxon>Legionellales</taxon>
        <taxon>Legionellaceae</taxon>
        <taxon>Legionella</taxon>
    </lineage>
</organism>
<protein>
    <submittedName>
        <fullName evidence="1">Uncharacterized protein</fullName>
    </submittedName>
</protein>
<dbReference type="STRING" id="45067.Llan_0499"/>
<dbReference type="eggNOG" id="COG0625">
    <property type="taxonomic scope" value="Bacteria"/>
</dbReference>
<keyword evidence="2" id="KW-1185">Reference proteome</keyword>
<evidence type="ECO:0000313" key="1">
    <source>
        <dbReference type="EMBL" id="KTD24360.1"/>
    </source>
</evidence>
<evidence type="ECO:0000313" key="2">
    <source>
        <dbReference type="Proteomes" id="UP000054869"/>
    </source>
</evidence>
<proteinExistence type="predicted"/>
<reference evidence="1 2" key="1">
    <citation type="submission" date="2015-11" db="EMBL/GenBank/DDBJ databases">
        <title>Genomic analysis of 38 Legionella species identifies large and diverse effector repertoires.</title>
        <authorList>
            <person name="Burstein D."/>
            <person name="Amaro F."/>
            <person name="Zusman T."/>
            <person name="Lifshitz Z."/>
            <person name="Cohen O."/>
            <person name="Gilbert J.A."/>
            <person name="Pupko T."/>
            <person name="Shuman H.A."/>
            <person name="Segal G."/>
        </authorList>
    </citation>
    <scope>NUCLEOTIDE SEQUENCE [LARGE SCALE GENOMIC DNA]</scope>
    <source>
        <strain evidence="1 2">ATCC 49751</strain>
    </source>
</reference>
<comment type="caution">
    <text evidence="1">The sequence shown here is derived from an EMBL/GenBank/DDBJ whole genome shotgun (WGS) entry which is preliminary data.</text>
</comment>
<name>A0A0W0VWG6_9GAMM</name>
<dbReference type="RefSeq" id="WP_028373066.1">
    <property type="nucleotide sequence ID" value="NZ_CAAAJD010000009.1"/>
</dbReference>